<keyword evidence="4" id="KW-1185">Reference proteome</keyword>
<dbReference type="EMBL" id="JBDFQZ010000016">
    <property type="protein sequence ID" value="KAK9663635.1"/>
    <property type="molecule type" value="Genomic_DNA"/>
</dbReference>
<dbReference type="InterPro" id="IPR027417">
    <property type="entry name" value="P-loop_NTPase"/>
</dbReference>
<dbReference type="InterPro" id="IPR003593">
    <property type="entry name" value="AAA+_ATPase"/>
</dbReference>
<comment type="similarity">
    <text evidence="1">Belongs to the helicase family.</text>
</comment>
<dbReference type="GO" id="GO:0016787">
    <property type="term" value="F:hydrolase activity"/>
    <property type="evidence" value="ECO:0007669"/>
    <property type="project" value="UniProtKB-KW"/>
</dbReference>
<dbReference type="InterPro" id="IPR025476">
    <property type="entry name" value="Helitron_helicase-like"/>
</dbReference>
<protein>
    <recommendedName>
        <fullName evidence="1">ATP-dependent DNA helicase</fullName>
        <ecNumber evidence="1">5.6.2.3</ecNumber>
    </recommendedName>
</protein>
<evidence type="ECO:0000256" key="1">
    <source>
        <dbReference type="RuleBase" id="RU363044"/>
    </source>
</evidence>
<name>A0AAW1GG65_SAPOF</name>
<dbReference type="InterPro" id="IPR010285">
    <property type="entry name" value="DNA_helicase_pif1-like_DEAD"/>
</dbReference>
<keyword evidence="1" id="KW-0547">Nucleotide-binding</keyword>
<dbReference type="GO" id="GO:0006310">
    <property type="term" value="P:DNA recombination"/>
    <property type="evidence" value="ECO:0007669"/>
    <property type="project" value="UniProtKB-KW"/>
</dbReference>
<keyword evidence="1" id="KW-0378">Hydrolase</keyword>
<evidence type="ECO:0000259" key="2">
    <source>
        <dbReference type="SMART" id="SM00382"/>
    </source>
</evidence>
<proteinExistence type="inferred from homology"/>
<dbReference type="GO" id="GO:0006281">
    <property type="term" value="P:DNA repair"/>
    <property type="evidence" value="ECO:0007669"/>
    <property type="project" value="UniProtKB-KW"/>
</dbReference>
<dbReference type="GO" id="GO:0005524">
    <property type="term" value="F:ATP binding"/>
    <property type="evidence" value="ECO:0007669"/>
    <property type="project" value="UniProtKB-KW"/>
</dbReference>
<dbReference type="AlphaFoldDB" id="A0AAW1GG65"/>
<reference evidence="3" key="1">
    <citation type="submission" date="2024-03" db="EMBL/GenBank/DDBJ databases">
        <title>WGS assembly of Saponaria officinalis var. Norfolk2.</title>
        <authorList>
            <person name="Jenkins J."/>
            <person name="Shu S."/>
            <person name="Grimwood J."/>
            <person name="Barry K."/>
            <person name="Goodstein D."/>
            <person name="Schmutz J."/>
            <person name="Leebens-Mack J."/>
            <person name="Osbourn A."/>
        </authorList>
    </citation>
    <scope>NUCLEOTIDE SEQUENCE [LARGE SCALE GENOMIC DNA]</scope>
    <source>
        <strain evidence="3">JIC</strain>
    </source>
</reference>
<accession>A0AAW1GG65</accession>
<evidence type="ECO:0000313" key="4">
    <source>
        <dbReference type="Proteomes" id="UP001443914"/>
    </source>
</evidence>
<dbReference type="InterPro" id="IPR049163">
    <property type="entry name" value="Pif1-like_2B_dom"/>
</dbReference>
<sequence length="821" mass="94177">MYIKIESTRLEFIRFNQSAIRVELYQCIIDSCNVGQTKISNIGYHLILPGSFIGCDRDMRCRYLNSMTVVQRYGKPNIFLTMTFNPRWPEIERELLPFEEAQNRPDLTARIFRSKLIKLKKDIIENKLFGNVAGYVYVVEFQKRGLPHVHFLIILNSEDKIRCPEQYDNFVCAEILDPLQNPYLRVVVLKHMMHGPCGRDFPNNPCMRDRKCKNHYPWEFAEMTTNAKNSYTIYRRRNDGRTATVRRAQLDKRWVVPYNPFMLSKYDCHINIEICSTVKAIKYLYKYVYKGHDCVSFAVTDENNQVPVDEITSYQNARWLSPPEAAWRIFRFCLSEIHPYSSFREAAYKRGLLEADNSIEKCLKEACQYQMPCVLRRLFATLLIYCQPKNPKELWNNFFPYLSEDFAFTFPSDSHRVAKLTLRSIACIIKSMGKSFANFDFGVMNLDDDTTEERRMKEIEDALNIPISEEDLRAVSLLNTEQRHAYDIIYNRVRNKKCGAFFLDGPGGTGKTFVYSTLLANLRIKGIIALAVASSGITALNIAGDRTANYRFKIPINIEENQSSQISKQSALVELIRRCGLIIWDEASMAKRQSIEHFERTLRDICSTNRLFGGKVVVFGGDFRQVLLVIPKVGNGCPPYENGNDIKLPTTIVIQGQECGSLMEQLINVVYPDVNLFSSNSMLMTKKAILTPKNEDTEAINSLLVSKQSGRQYEYKSFDGAVDITTEQYPIEFLNTLHPNGLPPHHLILKRNNPIILLRNLDLTSGLCNGTRLICKSFSANVIDAEIVVGHHKGERVFIPRIPLQPSPGGFHLTLGANSFR</sequence>
<dbReference type="Proteomes" id="UP001443914">
    <property type="component" value="Unassembled WGS sequence"/>
</dbReference>
<dbReference type="PANTHER" id="PTHR10492:SF94">
    <property type="entry name" value="ATP-DEPENDENT DNA HELICASE"/>
    <property type="match status" value="1"/>
</dbReference>
<gene>
    <name evidence="3" type="ORF">RND81_O263900</name>
</gene>
<dbReference type="SMART" id="SM00382">
    <property type="entry name" value="AAA"/>
    <property type="match status" value="1"/>
</dbReference>
<keyword evidence="1" id="KW-0347">Helicase</keyword>
<dbReference type="Pfam" id="PF21530">
    <property type="entry name" value="Pif1_2B_dom"/>
    <property type="match status" value="1"/>
</dbReference>
<feature type="domain" description="AAA+ ATPase" evidence="2">
    <location>
        <begin position="497"/>
        <end position="631"/>
    </location>
</feature>
<dbReference type="GO" id="GO:0043139">
    <property type="term" value="F:5'-3' DNA helicase activity"/>
    <property type="evidence" value="ECO:0007669"/>
    <property type="project" value="UniProtKB-EC"/>
</dbReference>
<dbReference type="PANTHER" id="PTHR10492">
    <property type="match status" value="1"/>
</dbReference>
<dbReference type="GO" id="GO:0000723">
    <property type="term" value="P:telomere maintenance"/>
    <property type="evidence" value="ECO:0007669"/>
    <property type="project" value="InterPro"/>
</dbReference>
<keyword evidence="1" id="KW-0227">DNA damage</keyword>
<dbReference type="EC" id="5.6.2.3" evidence="1"/>
<comment type="catalytic activity">
    <reaction evidence="1">
        <text>ATP + H2O = ADP + phosphate + H(+)</text>
        <dbReference type="Rhea" id="RHEA:13065"/>
        <dbReference type="ChEBI" id="CHEBI:15377"/>
        <dbReference type="ChEBI" id="CHEBI:15378"/>
        <dbReference type="ChEBI" id="CHEBI:30616"/>
        <dbReference type="ChEBI" id="CHEBI:43474"/>
        <dbReference type="ChEBI" id="CHEBI:456216"/>
        <dbReference type="EC" id="5.6.2.3"/>
    </reaction>
</comment>
<keyword evidence="1" id="KW-0067">ATP-binding</keyword>
<keyword evidence="1" id="KW-0233">DNA recombination</keyword>
<dbReference type="SUPFAM" id="SSF52540">
    <property type="entry name" value="P-loop containing nucleoside triphosphate hydrolases"/>
    <property type="match status" value="2"/>
</dbReference>
<keyword evidence="1" id="KW-0234">DNA repair</keyword>
<dbReference type="Pfam" id="PF05970">
    <property type="entry name" value="PIF1"/>
    <property type="match status" value="1"/>
</dbReference>
<dbReference type="Gene3D" id="3.40.50.300">
    <property type="entry name" value="P-loop containing nucleotide triphosphate hydrolases"/>
    <property type="match status" value="1"/>
</dbReference>
<evidence type="ECO:0000313" key="3">
    <source>
        <dbReference type="EMBL" id="KAK9663635.1"/>
    </source>
</evidence>
<comment type="caution">
    <text evidence="3">The sequence shown here is derived from an EMBL/GenBank/DDBJ whole genome shotgun (WGS) entry which is preliminary data.</text>
</comment>
<comment type="cofactor">
    <cofactor evidence="1">
        <name>Mg(2+)</name>
        <dbReference type="ChEBI" id="CHEBI:18420"/>
    </cofactor>
</comment>
<organism evidence="3 4">
    <name type="scientific">Saponaria officinalis</name>
    <name type="common">Common soapwort</name>
    <name type="synonym">Lychnis saponaria</name>
    <dbReference type="NCBI Taxonomy" id="3572"/>
    <lineage>
        <taxon>Eukaryota</taxon>
        <taxon>Viridiplantae</taxon>
        <taxon>Streptophyta</taxon>
        <taxon>Embryophyta</taxon>
        <taxon>Tracheophyta</taxon>
        <taxon>Spermatophyta</taxon>
        <taxon>Magnoliopsida</taxon>
        <taxon>eudicotyledons</taxon>
        <taxon>Gunneridae</taxon>
        <taxon>Pentapetalae</taxon>
        <taxon>Caryophyllales</taxon>
        <taxon>Caryophyllaceae</taxon>
        <taxon>Caryophylleae</taxon>
        <taxon>Saponaria</taxon>
    </lineage>
</organism>
<dbReference type="Pfam" id="PF14214">
    <property type="entry name" value="Helitron_like_N"/>
    <property type="match status" value="1"/>
</dbReference>